<dbReference type="AlphaFoldDB" id="A0A1B2J8G6"/>
<evidence type="ECO:0000313" key="2">
    <source>
        <dbReference type="Proteomes" id="UP000094565"/>
    </source>
</evidence>
<proteinExistence type="predicted"/>
<sequence length="227" mass="26479">MCVYRVYVFLFVNNIVSSYSSQSLSMPLTTTVYQDKENNLDNAKESLTSRQILGKQVKSDSQARPRTILGSTNFNSKQILDKRNLIHPKQLTVLNENNLESQDEIEIVPTLDEPNLSDREADSETESEGITYSEPTTFRLEKFQDLKPYTDSLYSQDYKHIPKLDSRELKKEEEDFLLQLDQQIEEDHHKNREKLLPFPLHSQNDSKLNIYGDLNVSNQELERMIFL</sequence>
<dbReference type="OrthoDB" id="10334439at2759"/>
<dbReference type="EMBL" id="CP014584">
    <property type="protein sequence ID" value="ANZ74339.1"/>
    <property type="molecule type" value="Genomic_DNA"/>
</dbReference>
<dbReference type="Proteomes" id="UP000094565">
    <property type="component" value="Chromosome 1"/>
</dbReference>
<accession>A0A1B2J8G6</accession>
<reference evidence="1 2" key="1">
    <citation type="submission" date="2016-02" db="EMBL/GenBank/DDBJ databases">
        <title>Comparative genomic and transcriptomic foundation for Pichia pastoris.</title>
        <authorList>
            <person name="Love K.R."/>
            <person name="Shah K.A."/>
            <person name="Whittaker C.A."/>
            <person name="Wu J."/>
            <person name="Bartlett M.C."/>
            <person name="Ma D."/>
            <person name="Leeson R.L."/>
            <person name="Priest M."/>
            <person name="Young S.K."/>
            <person name="Love J.C."/>
        </authorList>
    </citation>
    <scope>NUCLEOTIDE SEQUENCE [LARGE SCALE GENOMIC DNA]</scope>
    <source>
        <strain evidence="1 2">ATCC 28485</strain>
    </source>
</reference>
<keyword evidence="2" id="KW-1185">Reference proteome</keyword>
<evidence type="ECO:0000313" key="1">
    <source>
        <dbReference type="EMBL" id="ANZ74339.1"/>
    </source>
</evidence>
<name>A0A1B2J8G6_PICPA</name>
<protein>
    <submittedName>
        <fullName evidence="1">BA75_00511T0</fullName>
    </submittedName>
</protein>
<organism evidence="1 2">
    <name type="scientific">Komagataella pastoris</name>
    <name type="common">Yeast</name>
    <name type="synonym">Pichia pastoris</name>
    <dbReference type="NCBI Taxonomy" id="4922"/>
    <lineage>
        <taxon>Eukaryota</taxon>
        <taxon>Fungi</taxon>
        <taxon>Dikarya</taxon>
        <taxon>Ascomycota</taxon>
        <taxon>Saccharomycotina</taxon>
        <taxon>Pichiomycetes</taxon>
        <taxon>Pichiales</taxon>
        <taxon>Pichiaceae</taxon>
        <taxon>Komagataella</taxon>
    </lineage>
</organism>
<gene>
    <name evidence="1" type="ORF">ATY40_BA7500511</name>
</gene>